<feature type="region of interest" description="Disordered" evidence="1">
    <location>
        <begin position="1"/>
        <end position="24"/>
    </location>
</feature>
<organism evidence="2 3">
    <name type="scientific">Riccia fluitans</name>
    <dbReference type="NCBI Taxonomy" id="41844"/>
    <lineage>
        <taxon>Eukaryota</taxon>
        <taxon>Viridiplantae</taxon>
        <taxon>Streptophyta</taxon>
        <taxon>Embryophyta</taxon>
        <taxon>Marchantiophyta</taxon>
        <taxon>Marchantiopsida</taxon>
        <taxon>Marchantiidae</taxon>
        <taxon>Marchantiales</taxon>
        <taxon>Ricciaceae</taxon>
        <taxon>Riccia</taxon>
    </lineage>
</organism>
<gene>
    <name evidence="2" type="ORF">R1flu_007901</name>
</gene>
<protein>
    <submittedName>
        <fullName evidence="2">Uncharacterized protein</fullName>
    </submittedName>
</protein>
<dbReference type="AlphaFoldDB" id="A0ABD1Z063"/>
<evidence type="ECO:0000256" key="1">
    <source>
        <dbReference type="SAM" id="MobiDB-lite"/>
    </source>
</evidence>
<dbReference type="Proteomes" id="UP001605036">
    <property type="component" value="Unassembled WGS sequence"/>
</dbReference>
<dbReference type="EMBL" id="JBHFFA010000003">
    <property type="protein sequence ID" value="KAL2636422.1"/>
    <property type="molecule type" value="Genomic_DNA"/>
</dbReference>
<accession>A0ABD1Z063</accession>
<keyword evidence="3" id="KW-1185">Reference proteome</keyword>
<comment type="caution">
    <text evidence="2">The sequence shown here is derived from an EMBL/GenBank/DDBJ whole genome shotgun (WGS) entry which is preliminary data.</text>
</comment>
<evidence type="ECO:0000313" key="2">
    <source>
        <dbReference type="EMBL" id="KAL2636422.1"/>
    </source>
</evidence>
<name>A0ABD1Z063_9MARC</name>
<proteinExistence type="predicted"/>
<sequence>MGSGRPFGQTRRQHTTRSNGHHLILVGSTQERGRIFNDPAKDFNGRYMRLTPWTPDYDTRKDKQNRRPLWVDITYINPGFQEEGIEMLKDLGTLLHVARLDSQSRLKFPHVRGLVLIDPEINLLEAIVLDLDGVKVEFTLEYEELPEDAITVTNWDTRQDSILS</sequence>
<evidence type="ECO:0000313" key="3">
    <source>
        <dbReference type="Proteomes" id="UP001605036"/>
    </source>
</evidence>
<reference evidence="2 3" key="1">
    <citation type="submission" date="2024-09" db="EMBL/GenBank/DDBJ databases">
        <title>Chromosome-scale assembly of Riccia fluitans.</title>
        <authorList>
            <person name="Paukszto L."/>
            <person name="Sawicki J."/>
            <person name="Karawczyk K."/>
            <person name="Piernik-Szablinska J."/>
            <person name="Szczecinska M."/>
            <person name="Mazdziarz M."/>
        </authorList>
    </citation>
    <scope>NUCLEOTIDE SEQUENCE [LARGE SCALE GENOMIC DNA]</scope>
    <source>
        <strain evidence="2">Rf_01</strain>
        <tissue evidence="2">Aerial parts of the thallus</tissue>
    </source>
</reference>